<proteinExistence type="predicted"/>
<feature type="compositionally biased region" description="Basic and acidic residues" evidence="1">
    <location>
        <begin position="155"/>
        <end position="178"/>
    </location>
</feature>
<keyword evidence="2" id="KW-0812">Transmembrane</keyword>
<feature type="region of interest" description="Disordered" evidence="1">
    <location>
        <begin position="618"/>
        <end position="664"/>
    </location>
</feature>
<gene>
    <name evidence="3" type="ORF">CVT26_004246</name>
</gene>
<feature type="compositionally biased region" description="Pro residues" evidence="1">
    <location>
        <begin position="625"/>
        <end position="644"/>
    </location>
</feature>
<name>A0A409W708_9AGAR</name>
<evidence type="ECO:0000313" key="4">
    <source>
        <dbReference type="Proteomes" id="UP000284706"/>
    </source>
</evidence>
<keyword evidence="2" id="KW-0472">Membrane</keyword>
<dbReference type="InParanoid" id="A0A409W708"/>
<protein>
    <submittedName>
        <fullName evidence="3">Uncharacterized protein</fullName>
    </submittedName>
</protein>
<comment type="caution">
    <text evidence="3">The sequence shown here is derived from an EMBL/GenBank/DDBJ whole genome shotgun (WGS) entry which is preliminary data.</text>
</comment>
<evidence type="ECO:0000313" key="3">
    <source>
        <dbReference type="EMBL" id="PPQ74329.1"/>
    </source>
</evidence>
<accession>A0A409W708</accession>
<feature type="region of interest" description="Disordered" evidence="1">
    <location>
        <begin position="144"/>
        <end position="205"/>
    </location>
</feature>
<feature type="compositionally biased region" description="Acidic residues" evidence="1">
    <location>
        <begin position="506"/>
        <end position="526"/>
    </location>
</feature>
<dbReference type="STRING" id="231916.A0A409W708"/>
<evidence type="ECO:0000256" key="1">
    <source>
        <dbReference type="SAM" id="MobiDB-lite"/>
    </source>
</evidence>
<organism evidence="3 4">
    <name type="scientific">Gymnopilus dilepis</name>
    <dbReference type="NCBI Taxonomy" id="231916"/>
    <lineage>
        <taxon>Eukaryota</taxon>
        <taxon>Fungi</taxon>
        <taxon>Dikarya</taxon>
        <taxon>Basidiomycota</taxon>
        <taxon>Agaricomycotina</taxon>
        <taxon>Agaricomycetes</taxon>
        <taxon>Agaricomycetidae</taxon>
        <taxon>Agaricales</taxon>
        <taxon>Agaricineae</taxon>
        <taxon>Hymenogastraceae</taxon>
        <taxon>Gymnopilus</taxon>
    </lineage>
</organism>
<dbReference type="Proteomes" id="UP000284706">
    <property type="component" value="Unassembled WGS sequence"/>
</dbReference>
<dbReference type="OrthoDB" id="2535938at2759"/>
<feature type="transmembrane region" description="Helical" evidence="2">
    <location>
        <begin position="418"/>
        <end position="441"/>
    </location>
</feature>
<dbReference type="AlphaFoldDB" id="A0A409W708"/>
<keyword evidence="2" id="KW-1133">Transmembrane helix</keyword>
<keyword evidence="4" id="KW-1185">Reference proteome</keyword>
<dbReference type="Gene3D" id="3.60.130.30">
    <property type="match status" value="1"/>
</dbReference>
<reference evidence="3 4" key="1">
    <citation type="journal article" date="2018" name="Evol. Lett.">
        <title>Horizontal gene cluster transfer increased hallucinogenic mushroom diversity.</title>
        <authorList>
            <person name="Reynolds H.T."/>
            <person name="Vijayakumar V."/>
            <person name="Gluck-Thaler E."/>
            <person name="Korotkin H.B."/>
            <person name="Matheny P.B."/>
            <person name="Slot J.C."/>
        </authorList>
    </citation>
    <scope>NUCLEOTIDE SEQUENCE [LARGE SCALE GENOMIC DNA]</scope>
    <source>
        <strain evidence="3 4">SRW20</strain>
    </source>
</reference>
<sequence length="1027" mass="113062">MPATLTDSQVNLLLHHLSTAPNLTLDLQDLLFDLTQQNSGSSFQVPHSNDFQDFGRSNDEINYVDFPERGAVNDDFLPSSVDPTLLLTDLDRAFAFVPSNTANTNEFAGPSEYEGYQNAFVLQTASDEDFSMGDPSHQVNYGFSDGNDEFDPFNDDARSDISAESDYNVHEVGDDTSLHRHPKRSRPAPYRLESRGSGSRRTGQGEHVYAQGRGKGHKLCVCMVWGGGDGDGGGGGGGGNPPPAHYWHPECRRAGYLARLGMARAMRGADNEADEEQDVNGAGIVDGFAPIAEPQALSDLAMAILRQLANTCRGILKDISSSSKLSEISSRLAGIGRDVGEVNHLFSDNSLPAIISRVELYVESKVAEGAKKNDKARVTSPKKNMSPKKKVTPAQVLRATVLQLPKEQKRSYRTLCRWLSLGTACCVLAGSGSVFMLVIAASSQIKTMMGKLPPDQWVKVGALMRCPAADTTEGQLVIKTIIPAVHKLRGMFDIKVSTMLSSDILQSDDPESDGEGSSDDQLEGSDDQPKELRASDIVATDEFFDKLKVNAFIKPRDWDGAWARLKPQEDSSIPSNPSIPLHVDTDVSQAFLSDSSTFVPCPATMLPVLTPTYPISPPQRCSVPPSSPPSSSPLPLPPSSPLPFSPTNHPVDNGAEATPYSSDMEVDARTEVASRYGEDEIFTIHTKFDPKQNATFEFRNLCVYENYLRTEEVRAIAEHAYVPKDLEEVAEKLQEQLKTGRRTDNMQYVKIVSRHLTSEKIVRIKDVHGKNLVTINATMDIDERNELLLGMKSLYSELTPMDSKAQGVDYKFPCIHNSHYARFSTQLNWDDLTIDPLTIDPAVYRRPGKRKVNSGTFIPRASAEIQQEPEFYDLTVETLEPTLAWQADEFKALEYDAYQRLAEYPTSLPGNAFSPAYPFGGFVVNLNASTRIHRDHNDAEDICVVIVISENCIGGGLVIMELGLVIDLENGDSVIFRSSQLTHLNLHFRGVRASLVFHTDKAGLKSWVGNEITSRGGWAQNKYFRSS</sequence>
<evidence type="ECO:0000256" key="2">
    <source>
        <dbReference type="SAM" id="Phobius"/>
    </source>
</evidence>
<dbReference type="EMBL" id="NHYE01005348">
    <property type="protein sequence ID" value="PPQ74329.1"/>
    <property type="molecule type" value="Genomic_DNA"/>
</dbReference>
<feature type="region of interest" description="Disordered" evidence="1">
    <location>
        <begin position="504"/>
        <end position="531"/>
    </location>
</feature>